<dbReference type="OrthoDB" id="1845386at2759"/>
<dbReference type="Proteomes" id="UP000636800">
    <property type="component" value="Chromosome 1"/>
</dbReference>
<evidence type="ECO:0000313" key="1">
    <source>
        <dbReference type="EMBL" id="KAG0499025.1"/>
    </source>
</evidence>
<proteinExistence type="predicted"/>
<dbReference type="EMBL" id="JADCNL010000001">
    <property type="protein sequence ID" value="KAG0499025.1"/>
    <property type="molecule type" value="Genomic_DNA"/>
</dbReference>
<sequence length="177" mass="20164">MQDKENNTIVHSSRPRYLSLSHDCIHKSGVCSDCGHKDGLHDDWYNYQRATPRNSPQWGASSSGALLATGFGALCGGVFGVEVNKQVKHLHKEDQKRINKMLISGFFTGGRRRTEEITINLHETLHLNLHCIDKQVKHLHKEDQKRINKMLISGFFTGGRRRTEEITINLPFLESLM</sequence>
<reference evidence="1 2" key="1">
    <citation type="journal article" date="2020" name="Nat. Food">
        <title>A phased Vanilla planifolia genome enables genetic improvement of flavour and production.</title>
        <authorList>
            <person name="Hasing T."/>
            <person name="Tang H."/>
            <person name="Brym M."/>
            <person name="Khazi F."/>
            <person name="Huang T."/>
            <person name="Chambers A.H."/>
        </authorList>
    </citation>
    <scope>NUCLEOTIDE SEQUENCE [LARGE SCALE GENOMIC DNA]</scope>
    <source>
        <tissue evidence="1">Leaf</tissue>
    </source>
</reference>
<organism evidence="1 2">
    <name type="scientific">Vanilla planifolia</name>
    <name type="common">Vanilla</name>
    <dbReference type="NCBI Taxonomy" id="51239"/>
    <lineage>
        <taxon>Eukaryota</taxon>
        <taxon>Viridiplantae</taxon>
        <taxon>Streptophyta</taxon>
        <taxon>Embryophyta</taxon>
        <taxon>Tracheophyta</taxon>
        <taxon>Spermatophyta</taxon>
        <taxon>Magnoliopsida</taxon>
        <taxon>Liliopsida</taxon>
        <taxon>Asparagales</taxon>
        <taxon>Orchidaceae</taxon>
        <taxon>Vanilloideae</taxon>
        <taxon>Vanilleae</taxon>
        <taxon>Vanilla</taxon>
    </lineage>
</organism>
<dbReference type="AlphaFoldDB" id="A0A835RUY5"/>
<name>A0A835RUY5_VANPL</name>
<protein>
    <submittedName>
        <fullName evidence="1">Uncharacterized protein</fullName>
    </submittedName>
</protein>
<accession>A0A835RUY5</accession>
<keyword evidence="2" id="KW-1185">Reference proteome</keyword>
<evidence type="ECO:0000313" key="2">
    <source>
        <dbReference type="Proteomes" id="UP000636800"/>
    </source>
</evidence>
<comment type="caution">
    <text evidence="1">The sequence shown here is derived from an EMBL/GenBank/DDBJ whole genome shotgun (WGS) entry which is preliminary data.</text>
</comment>
<gene>
    <name evidence="1" type="ORF">HPP92_003716</name>
</gene>